<proteinExistence type="inferred from homology"/>
<evidence type="ECO:0000259" key="2">
    <source>
        <dbReference type="Pfam" id="PF04127"/>
    </source>
</evidence>
<accession>A0A914E594</accession>
<dbReference type="SUPFAM" id="SSF102645">
    <property type="entry name" value="CoaB-like"/>
    <property type="match status" value="1"/>
</dbReference>
<feature type="domain" description="DNA/pantothenate metabolism flavoprotein C-terminal" evidence="2">
    <location>
        <begin position="157"/>
        <end position="268"/>
    </location>
</feature>
<name>A0A914E594_9BILA</name>
<dbReference type="Pfam" id="PF04127">
    <property type="entry name" value="DFP"/>
    <property type="match status" value="1"/>
</dbReference>
<dbReference type="InterPro" id="IPR007085">
    <property type="entry name" value="DNA/pantothenate-metab_flavo_C"/>
</dbReference>
<dbReference type="InterPro" id="IPR035929">
    <property type="entry name" value="CoaB-like_sf"/>
</dbReference>
<evidence type="ECO:0000313" key="3">
    <source>
        <dbReference type="Proteomes" id="UP000887540"/>
    </source>
</evidence>
<dbReference type="GO" id="GO:0003824">
    <property type="term" value="F:catalytic activity"/>
    <property type="evidence" value="ECO:0007669"/>
    <property type="project" value="UniProtKB-ARBA"/>
</dbReference>
<comment type="similarity">
    <text evidence="1">Belongs to the PPC synthetase family.</text>
</comment>
<dbReference type="GO" id="GO:0015937">
    <property type="term" value="P:coenzyme A biosynthetic process"/>
    <property type="evidence" value="ECO:0007669"/>
    <property type="project" value="UniProtKB-ARBA"/>
</dbReference>
<organism evidence="3 4">
    <name type="scientific">Acrobeloides nanus</name>
    <dbReference type="NCBI Taxonomy" id="290746"/>
    <lineage>
        <taxon>Eukaryota</taxon>
        <taxon>Metazoa</taxon>
        <taxon>Ecdysozoa</taxon>
        <taxon>Nematoda</taxon>
        <taxon>Chromadorea</taxon>
        <taxon>Rhabditida</taxon>
        <taxon>Tylenchina</taxon>
        <taxon>Cephalobomorpha</taxon>
        <taxon>Cephaloboidea</taxon>
        <taxon>Cephalobidae</taxon>
        <taxon>Acrobeloides</taxon>
    </lineage>
</organism>
<keyword evidence="3" id="KW-1185">Reference proteome</keyword>
<dbReference type="Proteomes" id="UP000887540">
    <property type="component" value="Unplaced"/>
</dbReference>
<sequence length="296" mass="34035">MFHHEILHDPQIVTKVNEFINRNKDSLIAIVTSGGTRVPLEKNAVRFIDNFSMGNRGAISTEWFLENGYAVVFFHREESLKPYSRKFMHIFEHLQVNEEDGKVVATGFDGLAESITKYNTYKNRLLYIPFTDLDQYMHMLDVICKQACPLGPRLLIYLAAAVSDFYIKREELPTHKIQSTNGDLQLKLSLVPKMLERLVSNVVPNAFVISFKLETDESILIDKSKSALEKYGHQVVIGNILSTRKRKVVFVYPSGQVDPIEMSDDQIAKHMEIEELIVDKLKILHEKFISIKNSKY</sequence>
<dbReference type="Gene3D" id="3.40.50.10300">
    <property type="entry name" value="CoaB-like"/>
    <property type="match status" value="1"/>
</dbReference>
<dbReference type="AlphaFoldDB" id="A0A914E594"/>
<evidence type="ECO:0000313" key="4">
    <source>
        <dbReference type="WBParaSite" id="ACRNAN_scaffold5839.g30153.t1"/>
    </source>
</evidence>
<dbReference type="PANTHER" id="PTHR12290">
    <property type="entry name" value="CORNICHON-RELATED"/>
    <property type="match status" value="1"/>
</dbReference>
<reference evidence="4" key="1">
    <citation type="submission" date="2022-11" db="UniProtKB">
        <authorList>
            <consortium name="WormBaseParasite"/>
        </authorList>
    </citation>
    <scope>IDENTIFICATION</scope>
</reference>
<evidence type="ECO:0000256" key="1">
    <source>
        <dbReference type="ARBA" id="ARBA00005703"/>
    </source>
</evidence>
<dbReference type="WBParaSite" id="ACRNAN_scaffold5839.g30153.t1">
    <property type="protein sequence ID" value="ACRNAN_scaffold5839.g30153.t1"/>
    <property type="gene ID" value="ACRNAN_scaffold5839.g30153"/>
</dbReference>
<protein>
    <submittedName>
        <fullName evidence="4">DNA/pantothenate metabolism flavoprotein C-terminal domain-containing protein</fullName>
    </submittedName>
</protein>